<proteinExistence type="predicted"/>
<organism evidence="3 4">
    <name type="scientific">Natronoglomus mannanivorans</name>
    <dbReference type="NCBI Taxonomy" id="2979990"/>
    <lineage>
        <taxon>Archaea</taxon>
        <taxon>Methanobacteriati</taxon>
        <taxon>Methanobacteriota</taxon>
        <taxon>Stenosarchaea group</taxon>
        <taxon>Halobacteria</taxon>
        <taxon>Halobacteriales</taxon>
        <taxon>Natrialbaceae</taxon>
        <taxon>Natronoglomus</taxon>
    </lineage>
</organism>
<dbReference type="PANTHER" id="PTHR43751">
    <property type="entry name" value="SULFATASE"/>
    <property type="match status" value="1"/>
</dbReference>
<accession>A0AAP2Z2B2</accession>
<comment type="caution">
    <text evidence="3">The sequence shown here is derived from an EMBL/GenBank/DDBJ whole genome shotgun (WGS) entry which is preliminary data.</text>
</comment>
<dbReference type="InterPro" id="IPR052701">
    <property type="entry name" value="GAG_Ulvan_Degrading_Sulfatases"/>
</dbReference>
<evidence type="ECO:0000313" key="4">
    <source>
        <dbReference type="Proteomes" id="UP001321018"/>
    </source>
</evidence>
<evidence type="ECO:0000259" key="2">
    <source>
        <dbReference type="Pfam" id="PF00884"/>
    </source>
</evidence>
<dbReference type="RefSeq" id="WP_338005399.1">
    <property type="nucleotide sequence ID" value="NZ_JAOPKA010000016.1"/>
</dbReference>
<dbReference type="PANTHER" id="PTHR43751:SF3">
    <property type="entry name" value="SULFATASE N-TERMINAL DOMAIN-CONTAINING PROTEIN"/>
    <property type="match status" value="1"/>
</dbReference>
<feature type="region of interest" description="Disordered" evidence="1">
    <location>
        <begin position="436"/>
        <end position="461"/>
    </location>
</feature>
<evidence type="ECO:0000313" key="3">
    <source>
        <dbReference type="EMBL" id="MCU4743582.1"/>
    </source>
</evidence>
<feature type="domain" description="Sulfatase N-terminal" evidence="2">
    <location>
        <begin position="3"/>
        <end position="335"/>
    </location>
</feature>
<sequence>MTNILLITVDCLRYDRCGFNGHHRNTTPTLDSLASESLIFDYAYSTGPYTTESFPGILAGQHSHNGWSFGNRPAWKALGQDETLATYLKREGYETGAAISNPHLSKDRNFDRGFDQFTNLRKDTHTTRNNDESRFNLEDYLYTIRERMRSGNSRILNTAYAAYRYTQYQNGWPTKRAETVLDHLVSTIDEFEDEFFAWAHLMDLHAPIHPDSITQGGLSSLGTASILRTDAARSGYQYTPHYADSYDSALRYVDTQIQTLVTELKSRGLWEETILLFTADHGEALYDRDNVCDHPRQYHYDELLHVPLLVRRPTGDGERIETHISLAWLHEIIAHLLDTETGDFPAQSSRNNVLTDTSGIVVSDTLDDRGHTVSVRNFDEKVITHQPTESGDPISWEFRDEDLSVFYRQDPNERSPRTPGPNNQLLAEANELFTSPDQLPSLGEGFSSEMEERLQDLGYKM</sequence>
<dbReference type="Pfam" id="PF00884">
    <property type="entry name" value="Sulfatase"/>
    <property type="match status" value="1"/>
</dbReference>
<reference evidence="3" key="1">
    <citation type="submission" date="2022-09" db="EMBL/GenBank/DDBJ databases">
        <title>Enrichment on poylsaccharides allowed isolation of novel metabolic and taxonomic groups of Haloarchaea.</title>
        <authorList>
            <person name="Sorokin D.Y."/>
            <person name="Elcheninov A.G."/>
            <person name="Khizhniak T.V."/>
            <person name="Kolganova T.V."/>
            <person name="Kublanov I.V."/>
        </authorList>
    </citation>
    <scope>NUCLEOTIDE SEQUENCE</scope>
    <source>
        <strain evidence="3">AArc-xg1-1</strain>
    </source>
</reference>
<dbReference type="Proteomes" id="UP001321018">
    <property type="component" value="Unassembled WGS sequence"/>
</dbReference>
<protein>
    <submittedName>
        <fullName evidence="3">Sulfatase</fullName>
    </submittedName>
</protein>
<dbReference type="Gene3D" id="3.40.720.10">
    <property type="entry name" value="Alkaline Phosphatase, subunit A"/>
    <property type="match status" value="1"/>
</dbReference>
<gene>
    <name evidence="3" type="ORF">OB960_19540</name>
</gene>
<evidence type="ECO:0000256" key="1">
    <source>
        <dbReference type="SAM" id="MobiDB-lite"/>
    </source>
</evidence>
<dbReference type="CDD" id="cd16148">
    <property type="entry name" value="sulfatase_like"/>
    <property type="match status" value="1"/>
</dbReference>
<dbReference type="EMBL" id="JAOPKA010000016">
    <property type="protein sequence ID" value="MCU4743582.1"/>
    <property type="molecule type" value="Genomic_DNA"/>
</dbReference>
<dbReference type="InterPro" id="IPR017850">
    <property type="entry name" value="Alkaline_phosphatase_core_sf"/>
</dbReference>
<dbReference type="AlphaFoldDB" id="A0AAP2Z2B2"/>
<dbReference type="InterPro" id="IPR000917">
    <property type="entry name" value="Sulfatase_N"/>
</dbReference>
<name>A0AAP2Z2B2_9EURY</name>
<dbReference type="SUPFAM" id="SSF53649">
    <property type="entry name" value="Alkaline phosphatase-like"/>
    <property type="match status" value="1"/>
</dbReference>